<dbReference type="InterPro" id="IPR009057">
    <property type="entry name" value="Homeodomain-like_sf"/>
</dbReference>
<keyword evidence="6" id="KW-1185">Reference proteome</keyword>
<organism evidence="5 6">
    <name type="scientific">Gulosibacter molinativorax</name>
    <dbReference type="NCBI Taxonomy" id="256821"/>
    <lineage>
        <taxon>Bacteria</taxon>
        <taxon>Bacillati</taxon>
        <taxon>Actinomycetota</taxon>
        <taxon>Actinomycetes</taxon>
        <taxon>Micrococcales</taxon>
        <taxon>Microbacteriaceae</taxon>
        <taxon>Gulosibacter</taxon>
    </lineage>
</organism>
<dbReference type="Pfam" id="PF14525">
    <property type="entry name" value="AraC_binding_2"/>
    <property type="match status" value="1"/>
</dbReference>
<evidence type="ECO:0000313" key="5">
    <source>
        <dbReference type="EMBL" id="MDJ1371008.1"/>
    </source>
</evidence>
<dbReference type="InterPro" id="IPR050204">
    <property type="entry name" value="AraC_XylS_family_regulators"/>
</dbReference>
<dbReference type="Pfam" id="PF12833">
    <property type="entry name" value="HTH_18"/>
    <property type="match status" value="1"/>
</dbReference>
<dbReference type="InterPro" id="IPR018060">
    <property type="entry name" value="HTH_AraC"/>
</dbReference>
<dbReference type="EMBL" id="PXVD01000008">
    <property type="protein sequence ID" value="MDJ1371008.1"/>
    <property type="molecule type" value="Genomic_DNA"/>
</dbReference>
<dbReference type="PANTHER" id="PTHR46796">
    <property type="entry name" value="HTH-TYPE TRANSCRIPTIONAL ACTIVATOR RHAS-RELATED"/>
    <property type="match status" value="1"/>
</dbReference>
<dbReference type="InterPro" id="IPR035418">
    <property type="entry name" value="AraC-bd_2"/>
</dbReference>
<dbReference type="PRINTS" id="PR00032">
    <property type="entry name" value="HTHARAC"/>
</dbReference>
<dbReference type="Proteomes" id="UP001170379">
    <property type="component" value="Unassembled WGS sequence"/>
</dbReference>
<keyword evidence="1" id="KW-0805">Transcription regulation</keyword>
<keyword evidence="2" id="KW-0238">DNA-binding</keyword>
<keyword evidence="3" id="KW-0804">Transcription</keyword>
<dbReference type="PROSITE" id="PS01124">
    <property type="entry name" value="HTH_ARAC_FAMILY_2"/>
    <property type="match status" value="1"/>
</dbReference>
<dbReference type="InterPro" id="IPR020449">
    <property type="entry name" value="Tscrpt_reg_AraC-type_HTH"/>
</dbReference>
<feature type="domain" description="HTH araC/xylS-type" evidence="4">
    <location>
        <begin position="208"/>
        <end position="309"/>
    </location>
</feature>
<dbReference type="Gene3D" id="1.10.10.60">
    <property type="entry name" value="Homeodomain-like"/>
    <property type="match status" value="1"/>
</dbReference>
<protein>
    <submittedName>
        <fullName evidence="5">AraC family transcriptional regulator</fullName>
    </submittedName>
</protein>
<dbReference type="PANTHER" id="PTHR46796:SF6">
    <property type="entry name" value="ARAC SUBFAMILY"/>
    <property type="match status" value="1"/>
</dbReference>
<evidence type="ECO:0000256" key="2">
    <source>
        <dbReference type="ARBA" id="ARBA00023125"/>
    </source>
</evidence>
<evidence type="ECO:0000259" key="4">
    <source>
        <dbReference type="PROSITE" id="PS01124"/>
    </source>
</evidence>
<evidence type="ECO:0000256" key="3">
    <source>
        <dbReference type="ARBA" id="ARBA00023163"/>
    </source>
</evidence>
<reference evidence="5" key="2">
    <citation type="journal article" date="2022" name="Sci. Rep.">
        <title>In silico prediction of the enzymes involved in the degradation of the herbicide molinate by Gulosibacter molinativorax ON4T.</title>
        <authorList>
            <person name="Lopes A.R."/>
            <person name="Bunin E."/>
            <person name="Viana A.T."/>
            <person name="Froufe H."/>
            <person name="Munoz-Merida A."/>
            <person name="Pinho D."/>
            <person name="Figueiredo J."/>
            <person name="Barroso C."/>
            <person name="Vaz-Moreira I."/>
            <person name="Bellanger X."/>
            <person name="Egas C."/>
            <person name="Nunes O.C."/>
        </authorList>
    </citation>
    <scope>NUCLEOTIDE SEQUENCE</scope>
    <source>
        <strain evidence="5">ON4</strain>
    </source>
</reference>
<gene>
    <name evidence="5" type="ORF">C7K25_06470</name>
</gene>
<accession>A0ABT7C7B8</accession>
<dbReference type="RefSeq" id="WP_051266463.1">
    <property type="nucleotide sequence ID" value="NZ_CP028426.1"/>
</dbReference>
<dbReference type="SUPFAM" id="SSF46689">
    <property type="entry name" value="Homeodomain-like"/>
    <property type="match status" value="1"/>
</dbReference>
<proteinExistence type="predicted"/>
<dbReference type="SMART" id="SM00342">
    <property type="entry name" value="HTH_ARAC"/>
    <property type="match status" value="1"/>
</dbReference>
<sequence length="313" mass="34807">MATDPDRDTDQTFAEFCATVRHSIITCDVSAPEPDSFRGSFGAGFSRDVHLLDIAADTHAVHRTNSLVKKSPQAFLKFSIVEEGSALIVQDGRETALNQGDMTVYDTNRPYTLAYDGPARMSIIMFPKEQLDIPANVIANLTARKLSSSRGTGAIIRPFISSLAENVHSLDDFQTRRMTRSAIDLLGTLFDEELTRIVPNDEEAHLLNAIYGYIDDHIGDPGLNPAQIAAAHFISVRSLHSLFTQQQTTVSTLIRTRRLQNCHDDIVNPLLADRPLNTIASGYGFLDPAHFSRLFRNYFGISPSEMRRRQNQA</sequence>
<comment type="caution">
    <text evidence="5">The sequence shown here is derived from an EMBL/GenBank/DDBJ whole genome shotgun (WGS) entry which is preliminary data.</text>
</comment>
<evidence type="ECO:0000256" key="1">
    <source>
        <dbReference type="ARBA" id="ARBA00023015"/>
    </source>
</evidence>
<name>A0ABT7C7B8_9MICO</name>
<evidence type="ECO:0000313" key="6">
    <source>
        <dbReference type="Proteomes" id="UP001170379"/>
    </source>
</evidence>
<reference evidence="5" key="1">
    <citation type="submission" date="2018-03" db="EMBL/GenBank/DDBJ databases">
        <authorList>
            <person name="Nunes O.C."/>
            <person name="Lopes A.R."/>
            <person name="Froufe H."/>
            <person name="Munoz-Merida A."/>
            <person name="Barroso C."/>
            <person name="Egas C."/>
        </authorList>
    </citation>
    <scope>NUCLEOTIDE SEQUENCE</scope>
    <source>
        <strain evidence="5">ON4</strain>
    </source>
</reference>